<keyword evidence="3" id="KW-1185">Reference proteome</keyword>
<feature type="non-terminal residue" evidence="2">
    <location>
        <position position="1"/>
    </location>
</feature>
<sequence>RDQVELVGKRLRKLKFDHIYSSDLSRAKKTAEAIAKHHPDTPFTVDIRLRERVNIFT</sequence>
<dbReference type="GO" id="GO:0045820">
    <property type="term" value="P:negative regulation of glycolytic process"/>
    <property type="evidence" value="ECO:0007669"/>
    <property type="project" value="TreeGrafter"/>
</dbReference>
<dbReference type="InterPro" id="IPR013078">
    <property type="entry name" value="His_Pase_superF_clade-1"/>
</dbReference>
<protein>
    <submittedName>
        <fullName evidence="2">14616_t:CDS:1</fullName>
    </submittedName>
</protein>
<keyword evidence="1" id="KW-0378">Hydrolase</keyword>
<evidence type="ECO:0000313" key="2">
    <source>
        <dbReference type="EMBL" id="CAG8787103.1"/>
    </source>
</evidence>
<name>A0A9N9JL23_9GLOM</name>
<proteinExistence type="predicted"/>
<dbReference type="GO" id="GO:0005829">
    <property type="term" value="C:cytosol"/>
    <property type="evidence" value="ECO:0007669"/>
    <property type="project" value="TreeGrafter"/>
</dbReference>
<evidence type="ECO:0000256" key="1">
    <source>
        <dbReference type="ARBA" id="ARBA00022801"/>
    </source>
</evidence>
<dbReference type="OrthoDB" id="354304at2759"/>
<dbReference type="SUPFAM" id="SSF53254">
    <property type="entry name" value="Phosphoglycerate mutase-like"/>
    <property type="match status" value="1"/>
</dbReference>
<dbReference type="Proteomes" id="UP000789405">
    <property type="component" value="Unassembled WGS sequence"/>
</dbReference>
<dbReference type="InterPro" id="IPR029033">
    <property type="entry name" value="His_PPase_superfam"/>
</dbReference>
<gene>
    <name evidence="2" type="ORF">DERYTH_LOCUS20642</name>
</gene>
<evidence type="ECO:0000313" key="3">
    <source>
        <dbReference type="Proteomes" id="UP000789405"/>
    </source>
</evidence>
<dbReference type="GO" id="GO:0004331">
    <property type="term" value="F:fructose-2,6-bisphosphate 2-phosphatase activity"/>
    <property type="evidence" value="ECO:0007669"/>
    <property type="project" value="TreeGrafter"/>
</dbReference>
<dbReference type="AlphaFoldDB" id="A0A9N9JL23"/>
<dbReference type="EMBL" id="CAJVPY010024683">
    <property type="protein sequence ID" value="CAG8787103.1"/>
    <property type="molecule type" value="Genomic_DNA"/>
</dbReference>
<dbReference type="CDD" id="cd07067">
    <property type="entry name" value="HP_PGM_like"/>
    <property type="match status" value="1"/>
</dbReference>
<comment type="caution">
    <text evidence="2">The sequence shown here is derived from an EMBL/GenBank/DDBJ whole genome shotgun (WGS) entry which is preliminary data.</text>
</comment>
<dbReference type="PANTHER" id="PTHR46517:SF1">
    <property type="entry name" value="FRUCTOSE-2,6-BISPHOSPHATASE TIGAR"/>
    <property type="match status" value="1"/>
</dbReference>
<dbReference type="InterPro" id="IPR051695">
    <property type="entry name" value="Phosphoglycerate_Mutase"/>
</dbReference>
<dbReference type="PANTHER" id="PTHR46517">
    <property type="entry name" value="FRUCTOSE-2,6-BISPHOSPHATASE TIGAR"/>
    <property type="match status" value="1"/>
</dbReference>
<organism evidence="2 3">
    <name type="scientific">Dentiscutata erythropus</name>
    <dbReference type="NCBI Taxonomy" id="1348616"/>
    <lineage>
        <taxon>Eukaryota</taxon>
        <taxon>Fungi</taxon>
        <taxon>Fungi incertae sedis</taxon>
        <taxon>Mucoromycota</taxon>
        <taxon>Glomeromycotina</taxon>
        <taxon>Glomeromycetes</taxon>
        <taxon>Diversisporales</taxon>
        <taxon>Gigasporaceae</taxon>
        <taxon>Dentiscutata</taxon>
    </lineage>
</organism>
<reference evidence="2" key="1">
    <citation type="submission" date="2021-06" db="EMBL/GenBank/DDBJ databases">
        <authorList>
            <person name="Kallberg Y."/>
            <person name="Tangrot J."/>
            <person name="Rosling A."/>
        </authorList>
    </citation>
    <scope>NUCLEOTIDE SEQUENCE</scope>
    <source>
        <strain evidence="2">MA453B</strain>
    </source>
</reference>
<accession>A0A9N9JL23</accession>
<dbReference type="Gene3D" id="3.40.50.1240">
    <property type="entry name" value="Phosphoglycerate mutase-like"/>
    <property type="match status" value="1"/>
</dbReference>
<dbReference type="Pfam" id="PF00300">
    <property type="entry name" value="His_Phos_1"/>
    <property type="match status" value="1"/>
</dbReference>
<dbReference type="GO" id="GO:0043456">
    <property type="term" value="P:regulation of pentose-phosphate shunt"/>
    <property type="evidence" value="ECO:0007669"/>
    <property type="project" value="TreeGrafter"/>
</dbReference>